<evidence type="ECO:0000313" key="4">
    <source>
        <dbReference type="EMBL" id="SEI84020.1"/>
    </source>
</evidence>
<proteinExistence type="predicted"/>
<organism evidence="4 5">
    <name type="scientific">Demequina mangrovi</name>
    <dbReference type="NCBI Taxonomy" id="1043493"/>
    <lineage>
        <taxon>Bacteria</taxon>
        <taxon>Bacillati</taxon>
        <taxon>Actinomycetota</taxon>
        <taxon>Actinomycetes</taxon>
        <taxon>Micrococcales</taxon>
        <taxon>Demequinaceae</taxon>
        <taxon>Demequina</taxon>
    </lineage>
</organism>
<dbReference type="PROSITE" id="PS51462">
    <property type="entry name" value="NUDIX"/>
    <property type="match status" value="1"/>
</dbReference>
<sequence>MTTPPPLHPGRDPGDNWAYAADGTRYWGAFGAAGLLAHDAERGVLLQHRAAWSHHGDTWGIPGGALHRGEGPLDGALREAAEEAQVPAGALLPRATHLLDHDVWTYTTLVADVASPFEPVAADAESLALAWVPVDRVADLPLHPGFGASWPLLQEALREHPVVVVDMANVVGSVPDGWWRDRRGAAERLLGRLARLRTAGVASDRLGLGLDAWFPRIIAVVEGQARGAQPRDGVETVAAPGAGDDEIVAQARSLGAAGARVTVVTSDRGLAARLDGAAAVRGAGWLLEMLDEVAPRQ</sequence>
<dbReference type="PANTHER" id="PTHR43046">
    <property type="entry name" value="GDP-MANNOSE MANNOSYL HYDROLASE"/>
    <property type="match status" value="1"/>
</dbReference>
<dbReference type="Gene3D" id="3.90.79.10">
    <property type="entry name" value="Nucleoside Triphosphate Pyrophosphohydrolase"/>
    <property type="match status" value="1"/>
</dbReference>
<protein>
    <submittedName>
        <fullName evidence="4">ADP-ribose pyrophosphatase YjhB, NUDIX family</fullName>
    </submittedName>
</protein>
<dbReference type="STRING" id="1043493.SAMN05421637_0153"/>
<dbReference type="eggNOG" id="COG0494">
    <property type="taxonomic scope" value="Bacteria"/>
</dbReference>
<keyword evidence="5" id="KW-1185">Reference proteome</keyword>
<name>A0A1H6U6S0_9MICO</name>
<dbReference type="GO" id="GO:0016787">
    <property type="term" value="F:hydrolase activity"/>
    <property type="evidence" value="ECO:0007669"/>
    <property type="project" value="UniProtKB-KW"/>
</dbReference>
<keyword evidence="2" id="KW-0378">Hydrolase</keyword>
<dbReference type="OrthoDB" id="3404294at2"/>
<evidence type="ECO:0000256" key="1">
    <source>
        <dbReference type="ARBA" id="ARBA00001946"/>
    </source>
</evidence>
<evidence type="ECO:0000256" key="2">
    <source>
        <dbReference type="ARBA" id="ARBA00022801"/>
    </source>
</evidence>
<accession>A0A1H6U6S0</accession>
<dbReference type="RefSeq" id="WP_042212208.1">
    <property type="nucleotide sequence ID" value="NZ_BBLU01000001.1"/>
</dbReference>
<gene>
    <name evidence="4" type="ORF">SAMN05421637_0153</name>
</gene>
<dbReference type="InterPro" id="IPR000086">
    <property type="entry name" value="NUDIX_hydrolase_dom"/>
</dbReference>
<dbReference type="Pfam" id="PF00293">
    <property type="entry name" value="NUDIX"/>
    <property type="match status" value="1"/>
</dbReference>
<dbReference type="PANTHER" id="PTHR43046:SF2">
    <property type="entry name" value="8-OXO-DGTP DIPHOSPHATASE-RELATED"/>
    <property type="match status" value="1"/>
</dbReference>
<feature type="domain" description="Nudix hydrolase" evidence="3">
    <location>
        <begin position="27"/>
        <end position="155"/>
    </location>
</feature>
<dbReference type="EMBL" id="FNZI01000001">
    <property type="protein sequence ID" value="SEI84020.1"/>
    <property type="molecule type" value="Genomic_DNA"/>
</dbReference>
<reference evidence="5" key="1">
    <citation type="submission" date="2016-10" db="EMBL/GenBank/DDBJ databases">
        <authorList>
            <person name="Varghese N."/>
        </authorList>
    </citation>
    <scope>NUCLEOTIDE SEQUENCE [LARGE SCALE GENOMIC DNA]</scope>
    <source>
        <strain evidence="5">DSM 24868</strain>
    </source>
</reference>
<evidence type="ECO:0000259" key="3">
    <source>
        <dbReference type="PROSITE" id="PS51462"/>
    </source>
</evidence>
<comment type="cofactor">
    <cofactor evidence="1">
        <name>Mg(2+)</name>
        <dbReference type="ChEBI" id="CHEBI:18420"/>
    </cofactor>
</comment>
<dbReference type="Proteomes" id="UP000183315">
    <property type="component" value="Unassembled WGS sequence"/>
</dbReference>
<dbReference type="AlphaFoldDB" id="A0A1H6U6S0"/>
<dbReference type="InterPro" id="IPR015797">
    <property type="entry name" value="NUDIX_hydrolase-like_dom_sf"/>
</dbReference>
<dbReference type="SUPFAM" id="SSF55811">
    <property type="entry name" value="Nudix"/>
    <property type="match status" value="1"/>
</dbReference>
<evidence type="ECO:0000313" key="5">
    <source>
        <dbReference type="Proteomes" id="UP000183315"/>
    </source>
</evidence>